<dbReference type="OrthoDB" id="9801725at2"/>
<evidence type="ECO:0000313" key="2">
    <source>
        <dbReference type="EMBL" id="RLL46955.1"/>
    </source>
</evidence>
<dbReference type="PROSITE" id="PS01314">
    <property type="entry name" value="UPF0047"/>
    <property type="match status" value="1"/>
</dbReference>
<dbReference type="InterPro" id="IPR001602">
    <property type="entry name" value="UPF0047_YjbQ-like"/>
</dbReference>
<dbReference type="PIRSF" id="PIRSF004681">
    <property type="entry name" value="UCP004681"/>
    <property type="match status" value="1"/>
</dbReference>
<comment type="similarity">
    <text evidence="1">Belongs to the UPF0047 family.</text>
</comment>
<dbReference type="RefSeq" id="WP_121522206.1">
    <property type="nucleotide sequence ID" value="NZ_RCHR01000002.1"/>
</dbReference>
<gene>
    <name evidence="2" type="ORF">D8M04_07090</name>
</gene>
<dbReference type="NCBIfam" id="TIGR00149">
    <property type="entry name" value="TIGR00149_YjbQ"/>
    <property type="match status" value="1"/>
</dbReference>
<name>A0A498D8B9_9BACI</name>
<dbReference type="EMBL" id="RCHR01000002">
    <property type="protein sequence ID" value="RLL46955.1"/>
    <property type="molecule type" value="Genomic_DNA"/>
</dbReference>
<evidence type="ECO:0000313" key="3">
    <source>
        <dbReference type="Proteomes" id="UP000270219"/>
    </source>
</evidence>
<accession>A0A498D8B9</accession>
<dbReference type="PANTHER" id="PTHR30615">
    <property type="entry name" value="UNCHARACTERIZED PROTEIN YJBQ-RELATED"/>
    <property type="match status" value="1"/>
</dbReference>
<keyword evidence="3" id="KW-1185">Reference proteome</keyword>
<dbReference type="SUPFAM" id="SSF111038">
    <property type="entry name" value="YjbQ-like"/>
    <property type="match status" value="1"/>
</dbReference>
<protein>
    <submittedName>
        <fullName evidence="2">YjbQ family protein</fullName>
    </submittedName>
</protein>
<dbReference type="AlphaFoldDB" id="A0A498D8B9"/>
<dbReference type="PANTHER" id="PTHR30615:SF8">
    <property type="entry name" value="UPF0047 PROTEIN C4A8.02C"/>
    <property type="match status" value="1"/>
</dbReference>
<sequence length="135" mass="15188">MNKNIYKFQLSTKEKQAFVNIDSYLEDALEQSGVKDGMMVVYCPHTTSAITINENADPDVKTDLKLGLNETFPNKAEYIHMEGNSDGHMKSSVVGASETLIISDGELIFGTWQSVYFCEFDGPRRRTFHVKIIEG</sequence>
<dbReference type="Pfam" id="PF01894">
    <property type="entry name" value="YjbQ"/>
    <property type="match status" value="1"/>
</dbReference>
<dbReference type="InterPro" id="IPR035917">
    <property type="entry name" value="YjbQ-like_sf"/>
</dbReference>
<comment type="caution">
    <text evidence="2">The sequence shown here is derived from an EMBL/GenBank/DDBJ whole genome shotgun (WGS) entry which is preliminary data.</text>
</comment>
<evidence type="ECO:0000256" key="1">
    <source>
        <dbReference type="ARBA" id="ARBA00005534"/>
    </source>
</evidence>
<dbReference type="Proteomes" id="UP000270219">
    <property type="component" value="Unassembled WGS sequence"/>
</dbReference>
<organism evidence="2 3">
    <name type="scientific">Oceanobacillus piezotolerans</name>
    <dbReference type="NCBI Taxonomy" id="2448030"/>
    <lineage>
        <taxon>Bacteria</taxon>
        <taxon>Bacillati</taxon>
        <taxon>Bacillota</taxon>
        <taxon>Bacilli</taxon>
        <taxon>Bacillales</taxon>
        <taxon>Bacillaceae</taxon>
        <taxon>Oceanobacillus</taxon>
    </lineage>
</organism>
<reference evidence="2 3" key="1">
    <citation type="submission" date="2018-10" db="EMBL/GenBank/DDBJ databases">
        <title>Oceanobacillus sp. YLB-02 draft genome.</title>
        <authorList>
            <person name="Yu L."/>
        </authorList>
    </citation>
    <scope>NUCLEOTIDE SEQUENCE [LARGE SCALE GENOMIC DNA]</scope>
    <source>
        <strain evidence="2 3">YLB-02</strain>
    </source>
</reference>
<dbReference type="Gene3D" id="2.60.120.460">
    <property type="entry name" value="YjbQ-like"/>
    <property type="match status" value="1"/>
</dbReference>
<proteinExistence type="inferred from homology"/>